<evidence type="ECO:0000256" key="3">
    <source>
        <dbReference type="ARBA" id="ARBA00006324"/>
    </source>
</evidence>
<protein>
    <recommendedName>
        <fullName evidence="5">N-acetylneuraminate lyase</fullName>
        <ecNumber evidence="5">4.1.3.3</ecNumber>
    </recommendedName>
</protein>
<evidence type="ECO:0000256" key="5">
    <source>
        <dbReference type="ARBA" id="ARBA00012911"/>
    </source>
</evidence>
<evidence type="ECO:0000256" key="13">
    <source>
        <dbReference type="PIRSR" id="PIRSR001365-2"/>
    </source>
</evidence>
<dbReference type="PRINTS" id="PR00146">
    <property type="entry name" value="DHPICSNTHASE"/>
</dbReference>
<evidence type="ECO:0000256" key="10">
    <source>
        <dbReference type="ARBA" id="ARBA00044906"/>
    </source>
</evidence>
<keyword evidence="6" id="KW-0963">Cytoplasm</keyword>
<keyword evidence="15" id="KW-1185">Reference proteome</keyword>
<evidence type="ECO:0000313" key="15">
    <source>
        <dbReference type="Proteomes" id="UP000593567"/>
    </source>
</evidence>
<feature type="binding site" evidence="13">
    <location>
        <position position="180"/>
    </location>
    <ligand>
        <name>pyruvate</name>
        <dbReference type="ChEBI" id="CHEBI:15361"/>
    </ligand>
</feature>
<comment type="caution">
    <text evidence="14">The sequence shown here is derived from an EMBL/GenBank/DDBJ whole genome shotgun (WGS) entry which is preliminary data.</text>
</comment>
<comment type="subunit">
    <text evidence="4">Homotetramer.</text>
</comment>
<dbReference type="InterPro" id="IPR002220">
    <property type="entry name" value="DapA-like"/>
</dbReference>
<dbReference type="OrthoDB" id="191315at2759"/>
<evidence type="ECO:0000256" key="1">
    <source>
        <dbReference type="ARBA" id="ARBA00004496"/>
    </source>
</evidence>
<dbReference type="InterPro" id="IPR013785">
    <property type="entry name" value="Aldolase_TIM"/>
</dbReference>
<evidence type="ECO:0000256" key="9">
    <source>
        <dbReference type="ARBA" id="ARBA00023277"/>
    </source>
</evidence>
<evidence type="ECO:0000256" key="2">
    <source>
        <dbReference type="ARBA" id="ARBA00004878"/>
    </source>
</evidence>
<keyword evidence="9" id="KW-0119">Carbohydrate metabolism</keyword>
<dbReference type="Proteomes" id="UP000593567">
    <property type="component" value="Unassembled WGS sequence"/>
</dbReference>
<comment type="subcellular location">
    <subcellularLocation>
        <location evidence="1">Cytoplasm</location>
    </subcellularLocation>
</comment>
<dbReference type="GO" id="GO:0005737">
    <property type="term" value="C:cytoplasm"/>
    <property type="evidence" value="ECO:0007669"/>
    <property type="project" value="UniProtKB-SubCell"/>
</dbReference>
<feature type="active site" description="Proton donor/acceptor" evidence="12">
    <location>
        <position position="106"/>
    </location>
</feature>
<gene>
    <name evidence="14" type="ORF">EB796_013409</name>
</gene>
<evidence type="ECO:0000256" key="11">
    <source>
        <dbReference type="PIRNR" id="PIRNR001365"/>
    </source>
</evidence>
<keyword evidence="7 11" id="KW-0456">Lyase</keyword>
<dbReference type="EC" id="4.1.3.3" evidence="5"/>
<comment type="similarity">
    <text evidence="3">Belongs to the DapA family. NanA subfamily.</text>
</comment>
<comment type="pathway">
    <text evidence="2">Amino-sugar metabolism; N-acetylneuraminate degradation.</text>
</comment>
<keyword evidence="8" id="KW-0704">Schiff base</keyword>
<evidence type="ECO:0000256" key="8">
    <source>
        <dbReference type="ARBA" id="ARBA00023270"/>
    </source>
</evidence>
<dbReference type="GO" id="GO:0008747">
    <property type="term" value="F:N-acetylneuraminate lyase activity"/>
    <property type="evidence" value="ECO:0007669"/>
    <property type="project" value="UniProtKB-EC"/>
</dbReference>
<accession>A0A7J7JQT5</accession>
<dbReference type="AlphaFoldDB" id="A0A7J7JQT5"/>
<reference evidence="14" key="1">
    <citation type="submission" date="2020-06" db="EMBL/GenBank/DDBJ databases">
        <title>Draft genome of Bugula neritina, a colonial animal packing powerful symbionts and potential medicines.</title>
        <authorList>
            <person name="Rayko M."/>
        </authorList>
    </citation>
    <scope>NUCLEOTIDE SEQUENCE [LARGE SCALE GENOMIC DNA]</scope>
    <source>
        <strain evidence="14">Kwan_BN1</strain>
    </source>
</reference>
<organism evidence="14 15">
    <name type="scientific">Bugula neritina</name>
    <name type="common">Brown bryozoan</name>
    <name type="synonym">Sertularia neritina</name>
    <dbReference type="NCBI Taxonomy" id="10212"/>
    <lineage>
        <taxon>Eukaryota</taxon>
        <taxon>Metazoa</taxon>
        <taxon>Spiralia</taxon>
        <taxon>Lophotrochozoa</taxon>
        <taxon>Bryozoa</taxon>
        <taxon>Gymnolaemata</taxon>
        <taxon>Cheilostomatida</taxon>
        <taxon>Flustrina</taxon>
        <taxon>Buguloidea</taxon>
        <taxon>Bugulidae</taxon>
        <taxon>Bugula</taxon>
    </lineage>
</organism>
<dbReference type="Gene3D" id="3.20.20.70">
    <property type="entry name" value="Aldolase class I"/>
    <property type="match status" value="1"/>
</dbReference>
<comment type="catalytic activity">
    <reaction evidence="10">
        <text>aceneuramate = aldehydo-N-acetyl-D-mannosamine + pyruvate</text>
        <dbReference type="Rhea" id="RHEA:23296"/>
        <dbReference type="ChEBI" id="CHEBI:15361"/>
        <dbReference type="ChEBI" id="CHEBI:17122"/>
        <dbReference type="ChEBI" id="CHEBI:173083"/>
        <dbReference type="EC" id="4.1.3.3"/>
    </reaction>
</comment>
<name>A0A7J7JQT5_BUGNE</name>
<evidence type="ECO:0000256" key="4">
    <source>
        <dbReference type="ARBA" id="ARBA00011881"/>
    </source>
</evidence>
<dbReference type="EMBL" id="VXIV02001965">
    <property type="protein sequence ID" value="KAF6028305.1"/>
    <property type="molecule type" value="Genomic_DNA"/>
</dbReference>
<dbReference type="PANTHER" id="PTHR12128:SF21">
    <property type="entry name" value="N-ACETYLNEURAMINATE LYASE"/>
    <property type="match status" value="1"/>
</dbReference>
<dbReference type="PIRSF" id="PIRSF001365">
    <property type="entry name" value="DHDPS"/>
    <property type="match status" value="1"/>
</dbReference>
<evidence type="ECO:0000256" key="7">
    <source>
        <dbReference type="ARBA" id="ARBA00023239"/>
    </source>
</evidence>
<dbReference type="PANTHER" id="PTHR12128">
    <property type="entry name" value="DIHYDRODIPICOLINATE SYNTHASE"/>
    <property type="match status" value="1"/>
</dbReference>
<dbReference type="Pfam" id="PF00701">
    <property type="entry name" value="DHDPS"/>
    <property type="match status" value="1"/>
</dbReference>
<dbReference type="SMART" id="SM01130">
    <property type="entry name" value="DHDPS"/>
    <property type="match status" value="1"/>
</dbReference>
<evidence type="ECO:0000256" key="12">
    <source>
        <dbReference type="PIRSR" id="PIRSR001365-1"/>
    </source>
</evidence>
<evidence type="ECO:0000313" key="14">
    <source>
        <dbReference type="EMBL" id="KAF6028305.1"/>
    </source>
</evidence>
<proteinExistence type="inferred from homology"/>
<feature type="active site" description="Schiff-base intermediate with substrate" evidence="12">
    <location>
        <position position="136"/>
    </location>
</feature>
<sequence>MVTTGINSLFVNGTLGEGMSMTVTERKAALEQWIKLKPDRFKTIIAHVSCSSIRDTTELAKHAAGAGADAIAVMCPTLFKPSSITQLVKYLKAVADQAPDTPFLYYDINVLTGVIFDTGEVMRQCKAEIASFSGIKYSCRELGNFEAAQLESENGRYKLAVGAVDEMLLPWLPLGAHVPICHSLMGTIHRATREAYQAGDMKAALASQDSAQKVGIIKRKYGSDIPISKAILRMMGVDMGPVRLPLQDMAPEAYEQLQSELKAVNFLP</sequence>
<dbReference type="SUPFAM" id="SSF51569">
    <property type="entry name" value="Aldolase"/>
    <property type="match status" value="1"/>
</dbReference>
<evidence type="ECO:0000256" key="6">
    <source>
        <dbReference type="ARBA" id="ARBA00022490"/>
    </source>
</evidence>